<evidence type="ECO:0000259" key="6">
    <source>
        <dbReference type="Pfam" id="PF06803"/>
    </source>
</evidence>
<sequence length="110" mass="12931">MALYSRQRWRRLKSRAWTLPRIARGLRLFFPMTRDVMGGRYRPVPWKAFALMGAALGYLVMPFDLIPDFILPFGLMDDAVIVSWLLARIDEQLEAYRAWQEAQGPDERSR</sequence>
<feature type="domain" description="DUF1232" evidence="6">
    <location>
        <begin position="50"/>
        <end position="84"/>
    </location>
</feature>
<dbReference type="EMBL" id="CP119391">
    <property type="protein sequence ID" value="WNK21374.1"/>
    <property type="molecule type" value="Genomic_DNA"/>
</dbReference>
<feature type="transmembrane region" description="Helical" evidence="5">
    <location>
        <begin position="44"/>
        <end position="63"/>
    </location>
</feature>
<evidence type="ECO:0000256" key="3">
    <source>
        <dbReference type="ARBA" id="ARBA00022989"/>
    </source>
</evidence>
<accession>A0ABY9Z2L4</accession>
<protein>
    <submittedName>
        <fullName evidence="7">YkvA family protein</fullName>
    </submittedName>
</protein>
<name>A0ABY9Z2L4_9GAMM</name>
<reference evidence="7 8" key="1">
    <citation type="submission" date="2023-03" db="EMBL/GenBank/DDBJ databases">
        <title>Halomonas sp. nov., isolated from Korean tranditional fermented seafood 'Jeotgal'.</title>
        <authorList>
            <person name="Kim B."/>
            <person name="Shin N.-R."/>
        </authorList>
    </citation>
    <scope>NUCLEOTIDE SEQUENCE [LARGE SCALE GENOMIC DNA]</scope>
    <source>
        <strain evidence="7 8">SG2L-4</strain>
    </source>
</reference>
<keyword evidence="8" id="KW-1185">Reference proteome</keyword>
<keyword evidence="2 5" id="KW-0812">Transmembrane</keyword>
<dbReference type="RefSeq" id="WP_311885441.1">
    <property type="nucleotide sequence ID" value="NZ_CP119391.1"/>
</dbReference>
<evidence type="ECO:0000313" key="7">
    <source>
        <dbReference type="EMBL" id="WNK21374.1"/>
    </source>
</evidence>
<evidence type="ECO:0000256" key="4">
    <source>
        <dbReference type="ARBA" id="ARBA00023136"/>
    </source>
</evidence>
<proteinExistence type="predicted"/>
<evidence type="ECO:0000256" key="1">
    <source>
        <dbReference type="ARBA" id="ARBA00004127"/>
    </source>
</evidence>
<dbReference type="Pfam" id="PF06803">
    <property type="entry name" value="DUF1232"/>
    <property type="match status" value="1"/>
</dbReference>
<evidence type="ECO:0000256" key="2">
    <source>
        <dbReference type="ARBA" id="ARBA00022692"/>
    </source>
</evidence>
<comment type="subcellular location">
    <subcellularLocation>
        <location evidence="1">Endomembrane system</location>
        <topology evidence="1">Multi-pass membrane protein</topology>
    </subcellularLocation>
</comment>
<evidence type="ECO:0000256" key="5">
    <source>
        <dbReference type="SAM" id="Phobius"/>
    </source>
</evidence>
<keyword evidence="4 5" id="KW-0472">Membrane</keyword>
<keyword evidence="3 5" id="KW-1133">Transmembrane helix</keyword>
<dbReference type="InterPro" id="IPR010652">
    <property type="entry name" value="DUF1232"/>
</dbReference>
<evidence type="ECO:0000313" key="8">
    <source>
        <dbReference type="Proteomes" id="UP001301869"/>
    </source>
</evidence>
<dbReference type="Proteomes" id="UP001301869">
    <property type="component" value="Chromosome"/>
</dbReference>
<organism evidence="7 8">
    <name type="scientific">Halomonas piscis</name>
    <dbReference type="NCBI Taxonomy" id="3031727"/>
    <lineage>
        <taxon>Bacteria</taxon>
        <taxon>Pseudomonadati</taxon>
        <taxon>Pseudomonadota</taxon>
        <taxon>Gammaproteobacteria</taxon>
        <taxon>Oceanospirillales</taxon>
        <taxon>Halomonadaceae</taxon>
        <taxon>Halomonas</taxon>
    </lineage>
</organism>
<gene>
    <name evidence="7" type="ORF">P1P91_06790</name>
</gene>